<evidence type="ECO:0000313" key="9">
    <source>
        <dbReference type="Proteomes" id="UP000717328"/>
    </source>
</evidence>
<comment type="catalytic activity">
    <reaction evidence="4 6">
        <text>D-erythrose 4-phosphate + phosphoenolpyruvate + H2O = 7-phospho-2-dehydro-3-deoxy-D-arabino-heptonate + phosphate</text>
        <dbReference type="Rhea" id="RHEA:14717"/>
        <dbReference type="ChEBI" id="CHEBI:15377"/>
        <dbReference type="ChEBI" id="CHEBI:16897"/>
        <dbReference type="ChEBI" id="CHEBI:43474"/>
        <dbReference type="ChEBI" id="CHEBI:58394"/>
        <dbReference type="ChEBI" id="CHEBI:58702"/>
        <dbReference type="EC" id="2.5.1.54"/>
    </reaction>
</comment>
<gene>
    <name evidence="8" type="ORF">H0H81_010877</name>
</gene>
<feature type="compositionally biased region" description="Pro residues" evidence="7">
    <location>
        <begin position="14"/>
        <end position="29"/>
    </location>
</feature>
<dbReference type="EMBL" id="JABCKI010006065">
    <property type="protein sequence ID" value="KAG5635556.1"/>
    <property type="molecule type" value="Genomic_DNA"/>
</dbReference>
<dbReference type="AlphaFoldDB" id="A0A9P7FRC0"/>
<comment type="similarity">
    <text evidence="2 6">Belongs to the class-II DAHP synthase family.</text>
</comment>
<organism evidence="8 9">
    <name type="scientific">Sphagnurus paluster</name>
    <dbReference type="NCBI Taxonomy" id="117069"/>
    <lineage>
        <taxon>Eukaryota</taxon>
        <taxon>Fungi</taxon>
        <taxon>Dikarya</taxon>
        <taxon>Basidiomycota</taxon>
        <taxon>Agaricomycotina</taxon>
        <taxon>Agaricomycetes</taxon>
        <taxon>Agaricomycetidae</taxon>
        <taxon>Agaricales</taxon>
        <taxon>Tricholomatineae</taxon>
        <taxon>Lyophyllaceae</taxon>
        <taxon>Sphagnurus</taxon>
    </lineage>
</organism>
<keyword evidence="6" id="KW-0057">Aromatic amino acid biosynthesis</keyword>
<feature type="binding site" evidence="5">
    <location>
        <position position="75"/>
    </location>
    <ligand>
        <name>phosphoenolpyruvate</name>
        <dbReference type="ChEBI" id="CHEBI:58702"/>
    </ligand>
</feature>
<dbReference type="SUPFAM" id="SSF51569">
    <property type="entry name" value="Aldolase"/>
    <property type="match status" value="1"/>
</dbReference>
<dbReference type="OrthoDB" id="2338at2759"/>
<keyword evidence="6" id="KW-0028">Amino-acid biosynthesis</keyword>
<dbReference type="Proteomes" id="UP000717328">
    <property type="component" value="Unassembled WGS sequence"/>
</dbReference>
<reference evidence="8" key="1">
    <citation type="submission" date="2021-02" db="EMBL/GenBank/DDBJ databases">
        <authorList>
            <person name="Nieuwenhuis M."/>
            <person name="Van De Peppel L.J.J."/>
        </authorList>
    </citation>
    <scope>NUCLEOTIDE SEQUENCE</scope>
    <source>
        <strain evidence="8">D49</strain>
    </source>
</reference>
<proteinExistence type="inferred from homology"/>
<evidence type="ECO:0000256" key="5">
    <source>
        <dbReference type="PIRSR" id="PIRSR602480-1"/>
    </source>
</evidence>
<dbReference type="GO" id="GO:0009073">
    <property type="term" value="P:aromatic amino acid family biosynthetic process"/>
    <property type="evidence" value="ECO:0007669"/>
    <property type="project" value="UniProtKB-KW"/>
</dbReference>
<sequence length="145" mass="16191">MLAYEQALTRELPVPTPPAPAPASPPPHPQQEQQPKARAHYNTSAHFLWIGDRTRQLDGAHVEYFRGIRNPVGIKVGPSMQGEELVRVLDGADLVERSWRFVDPFKTHSAALHGLRFVSSSILPFYPNMPMPCYGPPASRLSIWA</sequence>
<dbReference type="InterPro" id="IPR013785">
    <property type="entry name" value="Aldolase_TIM"/>
</dbReference>
<evidence type="ECO:0000256" key="1">
    <source>
        <dbReference type="ARBA" id="ARBA00004688"/>
    </source>
</evidence>
<keyword evidence="9" id="KW-1185">Reference proteome</keyword>
<comment type="pathway">
    <text evidence="1 6">Metabolic intermediate biosynthesis; chorismate biosynthesis; chorismate from D-erythrose 4-phosphate and phosphoenolpyruvate: step 1/7.</text>
</comment>
<evidence type="ECO:0000256" key="7">
    <source>
        <dbReference type="SAM" id="MobiDB-lite"/>
    </source>
</evidence>
<comment type="caution">
    <text evidence="8">The sequence shown here is derived from an EMBL/GenBank/DDBJ whole genome shotgun (WGS) entry which is preliminary data.</text>
</comment>
<evidence type="ECO:0000256" key="2">
    <source>
        <dbReference type="ARBA" id="ARBA00008911"/>
    </source>
</evidence>
<evidence type="ECO:0000256" key="6">
    <source>
        <dbReference type="RuleBase" id="RU363071"/>
    </source>
</evidence>
<dbReference type="GO" id="GO:0008652">
    <property type="term" value="P:amino acid biosynthetic process"/>
    <property type="evidence" value="ECO:0007669"/>
    <property type="project" value="UniProtKB-KW"/>
</dbReference>
<reference evidence="8" key="2">
    <citation type="submission" date="2021-10" db="EMBL/GenBank/DDBJ databases">
        <title>Phylogenomics reveals ancestral predisposition of the termite-cultivated fungus Termitomyces towards a domesticated lifestyle.</title>
        <authorList>
            <person name="Auxier B."/>
            <person name="Grum-Grzhimaylo A."/>
            <person name="Cardenas M.E."/>
            <person name="Lodge J.D."/>
            <person name="Laessoe T."/>
            <person name="Pedersen O."/>
            <person name="Smith M.E."/>
            <person name="Kuyper T.W."/>
            <person name="Franco-Molano E.A."/>
            <person name="Baroni T.J."/>
            <person name="Aanen D.K."/>
        </authorList>
    </citation>
    <scope>NUCLEOTIDE SEQUENCE</scope>
    <source>
        <strain evidence="8">D49</strain>
    </source>
</reference>
<dbReference type="InterPro" id="IPR002480">
    <property type="entry name" value="DAHP_synth_2"/>
</dbReference>
<dbReference type="Gene3D" id="3.20.20.70">
    <property type="entry name" value="Aldolase class I"/>
    <property type="match status" value="1"/>
</dbReference>
<evidence type="ECO:0000313" key="8">
    <source>
        <dbReference type="EMBL" id="KAG5635556.1"/>
    </source>
</evidence>
<keyword evidence="3 6" id="KW-0808">Transferase</keyword>
<dbReference type="GO" id="GO:0003849">
    <property type="term" value="F:3-deoxy-7-phosphoheptulonate synthase activity"/>
    <property type="evidence" value="ECO:0007669"/>
    <property type="project" value="UniProtKB-EC"/>
</dbReference>
<feature type="region of interest" description="Disordered" evidence="7">
    <location>
        <begin position="1"/>
        <end position="38"/>
    </location>
</feature>
<dbReference type="Pfam" id="PF01474">
    <property type="entry name" value="DAHP_synth_2"/>
    <property type="match status" value="1"/>
</dbReference>
<evidence type="ECO:0000256" key="3">
    <source>
        <dbReference type="ARBA" id="ARBA00022679"/>
    </source>
</evidence>
<accession>A0A9P7FRC0</accession>
<dbReference type="PANTHER" id="PTHR21337:SF0">
    <property type="entry name" value="PHOSPHO-2-DEHYDRO-3-DEOXYHEPTONATE ALDOLASE"/>
    <property type="match status" value="1"/>
</dbReference>
<dbReference type="PANTHER" id="PTHR21337">
    <property type="entry name" value="PHOSPHO-2-DEHYDRO-3-DEOXYHEPTONATE ALDOLASE 1, 2"/>
    <property type="match status" value="1"/>
</dbReference>
<protein>
    <recommendedName>
        <fullName evidence="6">Phospho-2-dehydro-3-deoxyheptonate aldolase</fullName>
        <ecNumber evidence="6">2.5.1.54</ecNumber>
    </recommendedName>
</protein>
<dbReference type="EC" id="2.5.1.54" evidence="6"/>
<evidence type="ECO:0000256" key="4">
    <source>
        <dbReference type="ARBA" id="ARBA00047508"/>
    </source>
</evidence>
<name>A0A9P7FRC0_9AGAR</name>